<dbReference type="EMBL" id="JANJOU010000036">
    <property type="protein sequence ID" value="MCR0985519.1"/>
    <property type="molecule type" value="Genomic_DNA"/>
</dbReference>
<keyword evidence="1" id="KW-0677">Repeat</keyword>
<gene>
    <name evidence="5" type="ORF">NRP21_26045</name>
</gene>
<proteinExistence type="predicted"/>
<dbReference type="InterPro" id="IPR051012">
    <property type="entry name" value="CellSynth/LPSAsmb/PSIAsmb"/>
</dbReference>
<evidence type="ECO:0000256" key="1">
    <source>
        <dbReference type="ARBA" id="ARBA00022737"/>
    </source>
</evidence>
<comment type="caution">
    <text evidence="5">The sequence shown here is derived from an EMBL/GenBank/DDBJ whole genome shotgun (WGS) entry which is preliminary data.</text>
</comment>
<dbReference type="SUPFAM" id="SSF48452">
    <property type="entry name" value="TPR-like"/>
    <property type="match status" value="2"/>
</dbReference>
<dbReference type="PROSITE" id="PS50005">
    <property type="entry name" value="TPR"/>
    <property type="match status" value="1"/>
</dbReference>
<dbReference type="Proteomes" id="UP001524642">
    <property type="component" value="Unassembled WGS sequence"/>
</dbReference>
<name>A0ABT1XEW2_9PROT</name>
<dbReference type="Gene3D" id="1.25.40.10">
    <property type="entry name" value="Tetratricopeptide repeat domain"/>
    <property type="match status" value="2"/>
</dbReference>
<organism evidence="5 6">
    <name type="scientific">Roseomonas populi</name>
    <dbReference type="NCBI Taxonomy" id="3121582"/>
    <lineage>
        <taxon>Bacteria</taxon>
        <taxon>Pseudomonadati</taxon>
        <taxon>Pseudomonadota</taxon>
        <taxon>Alphaproteobacteria</taxon>
        <taxon>Acetobacterales</taxon>
        <taxon>Roseomonadaceae</taxon>
        <taxon>Roseomonas</taxon>
    </lineage>
</organism>
<evidence type="ECO:0000313" key="5">
    <source>
        <dbReference type="EMBL" id="MCR0985519.1"/>
    </source>
</evidence>
<dbReference type="Pfam" id="PF13432">
    <property type="entry name" value="TPR_16"/>
    <property type="match status" value="1"/>
</dbReference>
<dbReference type="InterPro" id="IPR011990">
    <property type="entry name" value="TPR-like_helical_dom_sf"/>
</dbReference>
<evidence type="ECO:0000256" key="3">
    <source>
        <dbReference type="PROSITE-ProRule" id="PRU00339"/>
    </source>
</evidence>
<feature type="region of interest" description="Disordered" evidence="4">
    <location>
        <begin position="503"/>
        <end position="523"/>
    </location>
</feature>
<dbReference type="PANTHER" id="PTHR45586:SF1">
    <property type="entry name" value="LIPOPOLYSACCHARIDE ASSEMBLY PROTEIN B"/>
    <property type="match status" value="1"/>
</dbReference>
<dbReference type="Pfam" id="PF13181">
    <property type="entry name" value="TPR_8"/>
    <property type="match status" value="1"/>
</dbReference>
<dbReference type="PANTHER" id="PTHR45586">
    <property type="entry name" value="TPR REPEAT-CONTAINING PROTEIN PA4667"/>
    <property type="match status" value="1"/>
</dbReference>
<keyword evidence="2 3" id="KW-0802">TPR repeat</keyword>
<evidence type="ECO:0000256" key="2">
    <source>
        <dbReference type="ARBA" id="ARBA00022803"/>
    </source>
</evidence>
<dbReference type="RefSeq" id="WP_257719167.1">
    <property type="nucleotide sequence ID" value="NZ_JANJOU010000036.1"/>
</dbReference>
<protein>
    <submittedName>
        <fullName evidence="5">Tetratricopeptide repeat protein</fullName>
    </submittedName>
</protein>
<evidence type="ECO:0000313" key="6">
    <source>
        <dbReference type="Proteomes" id="UP001524642"/>
    </source>
</evidence>
<evidence type="ECO:0000256" key="4">
    <source>
        <dbReference type="SAM" id="MobiDB-lite"/>
    </source>
</evidence>
<dbReference type="SMART" id="SM00028">
    <property type="entry name" value="TPR"/>
    <property type="match status" value="4"/>
</dbReference>
<feature type="repeat" description="TPR" evidence="3">
    <location>
        <begin position="469"/>
        <end position="502"/>
    </location>
</feature>
<dbReference type="InterPro" id="IPR019734">
    <property type="entry name" value="TPR_rpt"/>
</dbReference>
<accession>A0ABT1XEW2</accession>
<keyword evidence="6" id="KW-1185">Reference proteome</keyword>
<reference evidence="5 6" key="1">
    <citation type="submission" date="2022-06" db="EMBL/GenBank/DDBJ databases">
        <title>Roseomonas CN29.</title>
        <authorList>
            <person name="Cheng Y."/>
            <person name="He X."/>
        </authorList>
    </citation>
    <scope>NUCLEOTIDE SEQUENCE [LARGE SCALE GENOMIC DNA]</scope>
    <source>
        <strain evidence="5 6">CN29</strain>
    </source>
</reference>
<sequence>MFGAYLAGRLAANESDAGVAADALLAALGAEPDEPEILTRAFNAAVMDGRPEAVRLARRLPESQLAALLLAGTDAQAGRWERAEARIRALPRQGSAQILQPLLLAWAQAGRGSPDHALATLRPFLESGPLRGVAALHGAMIADIASRPRDAERMIRIAVAETEEPNLRLTTIAAGILARAGREVDGARLFDAMAMGADDIALAAGPAARQAALSGRAVASPVEGMAEAQVALGAALRGQGAPELSLILARLALRLRPGFAPAQILAAESMADERHVAGALAVLEGISANDQMAPFAALRRAALLGRLGRGEEAVALLRRLAGTYPEAPQPQVAVADMMRREGRGAEAVAAYGTAIGRLGQPGAADWPLFLSRAMAREQAGDWPGAEADLRQALSLSPEQPVLLNHLAYGWVERGTRLQEAKGMLERAVAARPQDGNIADSLGWALFRLGDLKGAITWLEKAAELESRNSVINDHLGDAYWAAGRHAEARFQWRRALGLDPEPGETGRLEAKMRDGLPAATALR</sequence>
<feature type="compositionally biased region" description="Basic and acidic residues" evidence="4">
    <location>
        <begin position="504"/>
        <end position="514"/>
    </location>
</feature>